<dbReference type="EMBL" id="CP014229">
    <property type="protein sequence ID" value="AMD90161.1"/>
    <property type="molecule type" value="Genomic_DNA"/>
</dbReference>
<organism evidence="1 2">
    <name type="scientific">Desulfovibrio fairfieldensis</name>
    <dbReference type="NCBI Taxonomy" id="44742"/>
    <lineage>
        <taxon>Bacteria</taxon>
        <taxon>Pseudomonadati</taxon>
        <taxon>Thermodesulfobacteriota</taxon>
        <taxon>Desulfovibrionia</taxon>
        <taxon>Desulfovibrionales</taxon>
        <taxon>Desulfovibrionaceae</taxon>
        <taxon>Desulfovibrio</taxon>
    </lineage>
</organism>
<reference evidence="2" key="1">
    <citation type="submission" date="2016-02" db="EMBL/GenBank/DDBJ databases">
        <authorList>
            <person name="Holder M.E."/>
            <person name="Ajami N.J."/>
            <person name="Petrosino J.F."/>
        </authorList>
    </citation>
    <scope>NUCLEOTIDE SEQUENCE [LARGE SCALE GENOMIC DNA]</scope>
    <source>
        <strain evidence="2">CCUG 45958</strain>
    </source>
</reference>
<accession>A0A0X8JK40</accession>
<dbReference type="RefSeq" id="WP_062252585.1">
    <property type="nucleotide sequence ID" value="NZ_CP014229.1"/>
</dbReference>
<gene>
    <name evidence="1" type="ORF">AXF13_08510</name>
</gene>
<dbReference type="Proteomes" id="UP000069241">
    <property type="component" value="Chromosome"/>
</dbReference>
<name>A0A0X8JK40_9BACT</name>
<evidence type="ECO:0000313" key="1">
    <source>
        <dbReference type="EMBL" id="AMD90161.1"/>
    </source>
</evidence>
<dbReference type="AlphaFoldDB" id="A0A0X8JK40"/>
<dbReference type="STRING" id="44742.AXF13_08510"/>
<keyword evidence="2" id="KW-1185">Reference proteome</keyword>
<dbReference type="KEGG" id="dfi:AXF13_08510"/>
<protein>
    <submittedName>
        <fullName evidence="1">Uncharacterized protein</fullName>
    </submittedName>
</protein>
<sequence>MTLPKALLCVLDEHPSAQPPEEAALRAVGFAAATVPWRQTSAQRGWMQLLPILDDPAVQAWVFCGASTDFTPAVLNRMAMLTLALHRPSPPLTACLLTGDGPEPELPHWLGDVRVFRRDKNFAARLMAARLKSRPLPPRPFHLTAHLDPLIGQWLEAGPTEGAQWPGFMAGTLGAEVTAFGVGPRGILPRKCTLERPLRGIRGDWGGREFSACATRNLIGADNACFLRVEGEPEAIFIAPYPEEDGLETRNQSVAYLELA</sequence>
<evidence type="ECO:0000313" key="2">
    <source>
        <dbReference type="Proteomes" id="UP000069241"/>
    </source>
</evidence>
<proteinExistence type="predicted"/>